<dbReference type="CDD" id="cd11386">
    <property type="entry name" value="MCP_signal"/>
    <property type="match status" value="1"/>
</dbReference>
<evidence type="ECO:0000256" key="11">
    <source>
        <dbReference type="SAM" id="Phobius"/>
    </source>
</evidence>
<dbReference type="SMART" id="SM00304">
    <property type="entry name" value="HAMP"/>
    <property type="match status" value="2"/>
</dbReference>
<keyword evidence="8 10" id="KW-0807">Transducer</keyword>
<dbReference type="Proteomes" id="UP001065593">
    <property type="component" value="Unassembled WGS sequence"/>
</dbReference>
<dbReference type="Pfam" id="PF00015">
    <property type="entry name" value="MCPsignal"/>
    <property type="match status" value="1"/>
</dbReference>
<comment type="caution">
    <text evidence="14">The sequence shown here is derived from an EMBL/GenBank/DDBJ whole genome shotgun (WGS) entry which is preliminary data.</text>
</comment>
<dbReference type="InterPro" id="IPR029151">
    <property type="entry name" value="Sensor-like_sf"/>
</dbReference>
<keyword evidence="6 11" id="KW-1133">Transmembrane helix</keyword>
<evidence type="ECO:0000259" key="12">
    <source>
        <dbReference type="PROSITE" id="PS50111"/>
    </source>
</evidence>
<dbReference type="RefSeq" id="WP_264989952.1">
    <property type="nucleotide sequence ID" value="NZ_BRZA01000005.1"/>
</dbReference>
<evidence type="ECO:0000313" key="15">
    <source>
        <dbReference type="Proteomes" id="UP001065593"/>
    </source>
</evidence>
<evidence type="ECO:0000259" key="13">
    <source>
        <dbReference type="PROSITE" id="PS50885"/>
    </source>
</evidence>
<evidence type="ECO:0000256" key="2">
    <source>
        <dbReference type="ARBA" id="ARBA00022475"/>
    </source>
</evidence>
<dbReference type="Gene3D" id="1.10.8.500">
    <property type="entry name" value="HAMP domain in histidine kinase"/>
    <property type="match status" value="1"/>
</dbReference>
<dbReference type="CDD" id="cd12912">
    <property type="entry name" value="PDC2_MCP_like"/>
    <property type="match status" value="1"/>
</dbReference>
<evidence type="ECO:0000256" key="7">
    <source>
        <dbReference type="ARBA" id="ARBA00023136"/>
    </source>
</evidence>
<evidence type="ECO:0000256" key="5">
    <source>
        <dbReference type="ARBA" id="ARBA00022692"/>
    </source>
</evidence>
<dbReference type="Gene3D" id="1.10.287.950">
    <property type="entry name" value="Methyl-accepting chemotaxis protein"/>
    <property type="match status" value="1"/>
</dbReference>
<evidence type="ECO:0000313" key="14">
    <source>
        <dbReference type="EMBL" id="GLC90031.1"/>
    </source>
</evidence>
<organism evidence="14 15">
    <name type="scientific">Lysinibacillus piscis</name>
    <dbReference type="NCBI Taxonomy" id="2518931"/>
    <lineage>
        <taxon>Bacteria</taxon>
        <taxon>Bacillati</taxon>
        <taxon>Bacillota</taxon>
        <taxon>Bacilli</taxon>
        <taxon>Bacillales</taxon>
        <taxon>Bacillaceae</taxon>
        <taxon>Lysinibacillus</taxon>
    </lineage>
</organism>
<gene>
    <name evidence="14" type="ORF">LYSBPC_31580</name>
</gene>
<comment type="subcellular location">
    <subcellularLocation>
        <location evidence="1">Cell membrane</location>
        <topology evidence="1">Multi-pass membrane protein</topology>
    </subcellularLocation>
</comment>
<keyword evidence="4" id="KW-0145">Chemotaxis</keyword>
<dbReference type="InterPro" id="IPR004089">
    <property type="entry name" value="MCPsignal_dom"/>
</dbReference>
<feature type="domain" description="HAMP" evidence="13">
    <location>
        <begin position="292"/>
        <end position="344"/>
    </location>
</feature>
<dbReference type="Gene3D" id="3.30.450.20">
    <property type="entry name" value="PAS domain"/>
    <property type="match status" value="2"/>
</dbReference>
<name>A0ABQ5NNR4_9BACI</name>
<dbReference type="SUPFAM" id="SSF103190">
    <property type="entry name" value="Sensory domain-like"/>
    <property type="match status" value="1"/>
</dbReference>
<keyword evidence="7 11" id="KW-0472">Membrane</keyword>
<protein>
    <submittedName>
        <fullName evidence="14">Methyl-accepting chemotaxis protein</fullName>
    </submittedName>
</protein>
<keyword evidence="3" id="KW-0488">Methylation</keyword>
<dbReference type="EMBL" id="BRZA01000005">
    <property type="protein sequence ID" value="GLC90031.1"/>
    <property type="molecule type" value="Genomic_DNA"/>
</dbReference>
<dbReference type="SUPFAM" id="SSF58104">
    <property type="entry name" value="Methyl-accepting chemotaxis protein (MCP) signaling domain"/>
    <property type="match status" value="1"/>
</dbReference>
<dbReference type="PROSITE" id="PS50885">
    <property type="entry name" value="HAMP"/>
    <property type="match status" value="1"/>
</dbReference>
<dbReference type="PROSITE" id="PS50111">
    <property type="entry name" value="CHEMOTAXIS_TRANSDUC_2"/>
    <property type="match status" value="1"/>
</dbReference>
<keyword evidence="5 11" id="KW-0812">Transmembrane</keyword>
<reference evidence="14" key="1">
    <citation type="submission" date="2022-08" db="EMBL/GenBank/DDBJ databases">
        <title>Draft genome sequence of Lysinibacillus sp. strain KH24.</title>
        <authorList>
            <person name="Kanbe H."/>
            <person name="Itoh H."/>
        </authorList>
    </citation>
    <scope>NUCLEOTIDE SEQUENCE</scope>
    <source>
        <strain evidence="14">KH24</strain>
    </source>
</reference>
<dbReference type="CDD" id="cd06225">
    <property type="entry name" value="HAMP"/>
    <property type="match status" value="1"/>
</dbReference>
<evidence type="ECO:0000256" key="6">
    <source>
        <dbReference type="ARBA" id="ARBA00022989"/>
    </source>
</evidence>
<accession>A0ABQ5NNR4</accession>
<feature type="domain" description="Methyl-accepting transducer" evidence="12">
    <location>
        <begin position="363"/>
        <end position="599"/>
    </location>
</feature>
<dbReference type="Pfam" id="PF00672">
    <property type="entry name" value="HAMP"/>
    <property type="match status" value="1"/>
</dbReference>
<feature type="transmembrane region" description="Helical" evidence="11">
    <location>
        <begin position="271"/>
        <end position="291"/>
    </location>
</feature>
<proteinExistence type="inferred from homology"/>
<evidence type="ECO:0000256" key="10">
    <source>
        <dbReference type="PROSITE-ProRule" id="PRU00284"/>
    </source>
</evidence>
<comment type="similarity">
    <text evidence="9">Belongs to the methyl-accepting chemotaxis (MCP) protein family.</text>
</comment>
<evidence type="ECO:0000256" key="9">
    <source>
        <dbReference type="ARBA" id="ARBA00029447"/>
    </source>
</evidence>
<dbReference type="SMART" id="SM00283">
    <property type="entry name" value="MA"/>
    <property type="match status" value="1"/>
</dbReference>
<dbReference type="PANTHER" id="PTHR32089:SF114">
    <property type="entry name" value="METHYL-ACCEPTING CHEMOTAXIS PROTEIN MCPB"/>
    <property type="match status" value="1"/>
</dbReference>
<sequence length="649" mass="70771">MKRISLRKKLIFSFLTILLIPTLLIGSISYQSAKSNILEQQQLSTTESVRMLDSNITNMIKPKIHDIEYFSKKINSTFLQAENKDMLKNLFQEYISTHPEIELLYIGTADGKIIDEPVHDYASDYDPRARPWYKEAMDNKGNVTISAPYIALSTNNIVVTVMKTLPDNLGVIALDLNISILNDMANDIRIGKAGFTSLIDHNKIYITHPNKESGSEATESYISEIYKQESGLIRKKDRQLIFATNEITGWKVVGTMFTAEAIQAASSTLNVTFIVTLGSIIVGFIFMLFMLKSIVSPIKQLQQSALKISEGDLTTFIEVHSKDEIGQLGEAFIAMKLSLKKLIRNVDQSAQHVQSSAQNLSANAEQNIATSEQVAKAMQQVILSTDKQTTGIEQNALSVEEIARGVVEVADSATQVADLSGSAIQLAEDGGHTVAQTVNQMESIHTSVAQSNEMIQSLYSRTQEIGSILQIITAISDQTNLLALNAAIEAARAGEHGKGFAVVADEVRKLAEQSLHSTEQIAALITAIQQDTAQSVQAMGEASTDVQTGLQLTADTRQKFMNIVESLRNIAPQLEGISAASEEISAVVQEVAATAIDLSDHAKMNAASSEEVAASTEETLSSTQDIAAAAKDLLDMADELQNQVSFFKY</sequence>
<keyword evidence="15" id="KW-1185">Reference proteome</keyword>
<keyword evidence="2" id="KW-1003">Cell membrane</keyword>
<dbReference type="InterPro" id="IPR003660">
    <property type="entry name" value="HAMP_dom"/>
</dbReference>
<evidence type="ECO:0000256" key="1">
    <source>
        <dbReference type="ARBA" id="ARBA00004651"/>
    </source>
</evidence>
<evidence type="ECO:0000256" key="4">
    <source>
        <dbReference type="ARBA" id="ARBA00022500"/>
    </source>
</evidence>
<dbReference type="InterPro" id="IPR033479">
    <property type="entry name" value="dCache_1"/>
</dbReference>
<dbReference type="Pfam" id="PF02743">
    <property type="entry name" value="dCache_1"/>
    <property type="match status" value="1"/>
</dbReference>
<evidence type="ECO:0000256" key="8">
    <source>
        <dbReference type="ARBA" id="ARBA00023224"/>
    </source>
</evidence>
<evidence type="ECO:0000256" key="3">
    <source>
        <dbReference type="ARBA" id="ARBA00022481"/>
    </source>
</evidence>
<dbReference type="PANTHER" id="PTHR32089">
    <property type="entry name" value="METHYL-ACCEPTING CHEMOTAXIS PROTEIN MCPB"/>
    <property type="match status" value="1"/>
</dbReference>